<gene>
    <name evidence="1" type="ORF">PHYSODRAFT_339726</name>
</gene>
<keyword evidence="2" id="KW-1185">Reference proteome</keyword>
<reference evidence="1 2" key="1">
    <citation type="journal article" date="2006" name="Science">
        <title>Phytophthora genome sequences uncover evolutionary origins and mechanisms of pathogenesis.</title>
        <authorList>
            <person name="Tyler B.M."/>
            <person name="Tripathy S."/>
            <person name="Zhang X."/>
            <person name="Dehal P."/>
            <person name="Jiang R.H."/>
            <person name="Aerts A."/>
            <person name="Arredondo F.D."/>
            <person name="Baxter L."/>
            <person name="Bensasson D."/>
            <person name="Beynon J.L."/>
            <person name="Chapman J."/>
            <person name="Damasceno C.M."/>
            <person name="Dorrance A.E."/>
            <person name="Dou D."/>
            <person name="Dickerman A.W."/>
            <person name="Dubchak I.L."/>
            <person name="Garbelotto M."/>
            <person name="Gijzen M."/>
            <person name="Gordon S.G."/>
            <person name="Govers F."/>
            <person name="Grunwald N.J."/>
            <person name="Huang W."/>
            <person name="Ivors K.L."/>
            <person name="Jones R.W."/>
            <person name="Kamoun S."/>
            <person name="Krampis K."/>
            <person name="Lamour K.H."/>
            <person name="Lee M.K."/>
            <person name="McDonald W.H."/>
            <person name="Medina M."/>
            <person name="Meijer H.J."/>
            <person name="Nordberg E.K."/>
            <person name="Maclean D.J."/>
            <person name="Ospina-Giraldo M.D."/>
            <person name="Morris P.F."/>
            <person name="Phuntumart V."/>
            <person name="Putnam N.H."/>
            <person name="Rash S."/>
            <person name="Rose J.K."/>
            <person name="Sakihama Y."/>
            <person name="Salamov A.A."/>
            <person name="Savidor A."/>
            <person name="Scheuring C.F."/>
            <person name="Smith B.M."/>
            <person name="Sobral B.W."/>
            <person name="Terry A."/>
            <person name="Torto-Alalibo T.A."/>
            <person name="Win J."/>
            <person name="Xu Z."/>
            <person name="Zhang H."/>
            <person name="Grigoriev I.V."/>
            <person name="Rokhsar D.S."/>
            <person name="Boore J.L."/>
        </authorList>
    </citation>
    <scope>NUCLEOTIDE SEQUENCE [LARGE SCALE GENOMIC DNA]</scope>
    <source>
        <strain evidence="1 2">P6497</strain>
    </source>
</reference>
<dbReference type="EMBL" id="JH159161">
    <property type="protein sequence ID" value="EGZ07827.1"/>
    <property type="molecule type" value="Genomic_DNA"/>
</dbReference>
<dbReference type="KEGG" id="psoj:PHYSODRAFT_339726"/>
<dbReference type="GeneID" id="20647785"/>
<evidence type="ECO:0000313" key="2">
    <source>
        <dbReference type="Proteomes" id="UP000002640"/>
    </source>
</evidence>
<sequence>MATTCETCLHDFGRSDNLQRHLLKRYRGLPSLPRELCQRCWQWIKGNPHHLGTRHPNGAERPRSSSSISTAWRMHGESGTPHGAAAGVIKVRAVWITSQLMCKRTNLRISTSCC</sequence>
<dbReference type="AlphaFoldDB" id="G5A7E8"/>
<dbReference type="RefSeq" id="XP_009535999.1">
    <property type="nucleotide sequence ID" value="XM_009537704.1"/>
</dbReference>
<name>G5A7E8_PHYSP</name>
<protein>
    <submittedName>
        <fullName evidence="1">Uncharacterized protein</fullName>
    </submittedName>
</protein>
<accession>G5A7E8</accession>
<evidence type="ECO:0000313" key="1">
    <source>
        <dbReference type="EMBL" id="EGZ07827.1"/>
    </source>
</evidence>
<dbReference type="Proteomes" id="UP000002640">
    <property type="component" value="Unassembled WGS sequence"/>
</dbReference>
<proteinExistence type="predicted"/>
<organism evidence="1 2">
    <name type="scientific">Phytophthora sojae (strain P6497)</name>
    <name type="common">Soybean stem and root rot agent</name>
    <name type="synonym">Phytophthora megasperma f. sp. glycines</name>
    <dbReference type="NCBI Taxonomy" id="1094619"/>
    <lineage>
        <taxon>Eukaryota</taxon>
        <taxon>Sar</taxon>
        <taxon>Stramenopiles</taxon>
        <taxon>Oomycota</taxon>
        <taxon>Peronosporomycetes</taxon>
        <taxon>Peronosporales</taxon>
        <taxon>Peronosporaceae</taxon>
        <taxon>Phytophthora</taxon>
    </lineage>
</organism>
<dbReference type="InParanoid" id="G5A7E8"/>